<organism evidence="2 3">
    <name type="scientific">Pseudodesulfovibrio alkaliphilus</name>
    <dbReference type="NCBI Taxonomy" id="2661613"/>
    <lineage>
        <taxon>Bacteria</taxon>
        <taxon>Pseudomonadati</taxon>
        <taxon>Thermodesulfobacteriota</taxon>
        <taxon>Desulfovibrionia</taxon>
        <taxon>Desulfovibrionales</taxon>
        <taxon>Desulfovibrionaceae</taxon>
    </lineage>
</organism>
<dbReference type="AlphaFoldDB" id="A0A7K1KRY2"/>
<proteinExistence type="predicted"/>
<dbReference type="PROSITE" id="PS51664">
    <property type="entry name" value="YCAO"/>
    <property type="match status" value="1"/>
</dbReference>
<dbReference type="Gene3D" id="3.40.50.720">
    <property type="entry name" value="NAD(P)-binding Rossmann-like Domain"/>
    <property type="match status" value="1"/>
</dbReference>
<feature type="domain" description="YcaO" evidence="1">
    <location>
        <begin position="377"/>
        <end position="738"/>
    </location>
</feature>
<dbReference type="Pfam" id="PF02624">
    <property type="entry name" value="YcaO"/>
    <property type="match status" value="1"/>
</dbReference>
<dbReference type="Gene3D" id="3.30.40.250">
    <property type="match status" value="1"/>
</dbReference>
<accession>A0A7K1KRY2</accession>
<reference evidence="2 3" key="1">
    <citation type="submission" date="2019-11" db="EMBL/GenBank/DDBJ databases">
        <title>Pseudodesulfovibrio alkaliphilus, sp. nov., an alkaliphilic sulfate-reducing bacteria from mud volcano of Taman peninsula, Russia.</title>
        <authorList>
            <person name="Frolova A."/>
            <person name="Merkel A.Y."/>
            <person name="Slobodkin A.I."/>
        </authorList>
    </citation>
    <scope>NUCLEOTIDE SEQUENCE [LARGE SCALE GENOMIC DNA]</scope>
    <source>
        <strain evidence="2 3">F-1</strain>
    </source>
</reference>
<dbReference type="PANTHER" id="PTHR37809:SF1">
    <property type="entry name" value="RIBOSOMAL PROTEIN S12 METHYLTHIOTRANSFERASE ACCESSORY FACTOR YCAO"/>
    <property type="match status" value="1"/>
</dbReference>
<gene>
    <name evidence="2" type="ORF">GKC30_14465</name>
</gene>
<dbReference type="InterPro" id="IPR022291">
    <property type="entry name" value="Bacteriocin_synth_cyclodeHase"/>
</dbReference>
<keyword evidence="3" id="KW-1185">Reference proteome</keyword>
<dbReference type="Proteomes" id="UP000461162">
    <property type="component" value="Unassembled WGS sequence"/>
</dbReference>
<dbReference type="RefSeq" id="WP_155935689.1">
    <property type="nucleotide sequence ID" value="NZ_WODC01000014.1"/>
</dbReference>
<dbReference type="Gene3D" id="3.30.160.660">
    <property type="match status" value="1"/>
</dbReference>
<evidence type="ECO:0000313" key="3">
    <source>
        <dbReference type="Proteomes" id="UP000461162"/>
    </source>
</evidence>
<dbReference type="EMBL" id="WODC01000014">
    <property type="protein sequence ID" value="MUM78837.1"/>
    <property type="molecule type" value="Genomic_DNA"/>
</dbReference>
<name>A0A7K1KRY2_9BACT</name>
<dbReference type="NCBIfam" id="TIGR03882">
    <property type="entry name" value="cyclo_dehyd_2"/>
    <property type="match status" value="1"/>
</dbReference>
<evidence type="ECO:0000313" key="2">
    <source>
        <dbReference type="EMBL" id="MUM78837.1"/>
    </source>
</evidence>
<comment type="caution">
    <text evidence="2">The sequence shown here is derived from an EMBL/GenBank/DDBJ whole genome shotgun (WGS) entry which is preliminary data.</text>
</comment>
<evidence type="ECO:0000259" key="1">
    <source>
        <dbReference type="PROSITE" id="PS51664"/>
    </source>
</evidence>
<sequence length="738" mass="82540">MTATRNKTFSPQLNPYLSILKATETESIFSLYGKIKRLNWKQPGGAAEWFRNHDDLQQDRRHEERTLTALEKQLLQADILTCPKKTKRVGSIQKANVYGDGFLAQMVREKLQQCHPDIILRQFFDETDQNLNGETEQTVTIVCPKSATRGELARMNKKLLESGHPFGFVYFSGKDFVVGPIVLPNQTPCLTCLTTWMQEKMITNSKIGLCAEEMKNIVTAVPYSSENQEAPSRAASLLLDQLALALEKGTNGLSGCQVNISLAPQTDCQKITFARNAGCPDCHGGFENLFCENIRNFNAPISPPFALEDVPTCVMDNGYRAMDTSQAKQMVNSAISGMGGARIQVKELRTGPLDDVIPSFWAQLLTADKREGVLGFGKGIDKEQAYLSATFEAVERLCSEPRGTTPLLRAPWNEVRKQALDIKKRIGTIHFYRNNEPFTEDTPVDWLWGQCLYSDKHVLIPASMVYVGATKFAGKFYNASTGGMAAGTSLEDALLQGLMETIEHDAWMIWQANQIVCPEIEKETIEDPAITDIIHGMEDKGYQVRIRYLATDIGIPVFRVWLIQPDSMEIYAAHGFGCHLNKHLALKRAITEAKLSMPQTLYTKMANTKYMSKGNRDILNSRHSLFYLFHFTRVDMSEKGGRISMGHVPNMTTGTVSGDLRKALEILSEKVPGIQVAAVNLTDPHIGIPVVRVIPAGLQQLSHPIQAVQDRLFTVPCTMGFREKPLKYKELFNGRYPF</sequence>
<dbReference type="InterPro" id="IPR003776">
    <property type="entry name" value="YcaO-like_dom"/>
</dbReference>
<dbReference type="PANTHER" id="PTHR37809">
    <property type="entry name" value="RIBOSOMAL PROTEIN S12 METHYLTHIOTRANSFERASE ACCESSORY FACTOR YCAO"/>
    <property type="match status" value="1"/>
</dbReference>
<dbReference type="NCBIfam" id="TIGR00702">
    <property type="entry name" value="YcaO-type kinase domain"/>
    <property type="match status" value="1"/>
</dbReference>
<protein>
    <submittedName>
        <fullName evidence="2">TOMM leader peptide-binding protein</fullName>
    </submittedName>
</protein>